<dbReference type="GO" id="GO:0006997">
    <property type="term" value="P:nucleus organization"/>
    <property type="evidence" value="ECO:0007669"/>
    <property type="project" value="InterPro"/>
</dbReference>
<evidence type="ECO:0000313" key="8">
    <source>
        <dbReference type="Proteomes" id="UP000015453"/>
    </source>
</evidence>
<comment type="caution">
    <text evidence="7">The sequence shown here is derived from an EMBL/GenBank/DDBJ whole genome shotgun (WGS) entry which is preliminary data.</text>
</comment>
<evidence type="ECO:0000256" key="1">
    <source>
        <dbReference type="ARBA" id="ARBA00023054"/>
    </source>
</evidence>
<evidence type="ECO:0000256" key="5">
    <source>
        <dbReference type="SAM" id="Coils"/>
    </source>
</evidence>
<feature type="compositionally biased region" description="Polar residues" evidence="6">
    <location>
        <begin position="748"/>
        <end position="757"/>
    </location>
</feature>
<dbReference type="EMBL" id="AUSU01007377">
    <property type="protein sequence ID" value="EPS60674.1"/>
    <property type="molecule type" value="Genomic_DNA"/>
</dbReference>
<gene>
    <name evidence="7" type="ORF">M569_14128</name>
</gene>
<reference evidence="7 8" key="1">
    <citation type="journal article" date="2013" name="BMC Genomics">
        <title>The miniature genome of a carnivorous plant Genlisea aurea contains a low number of genes and short non-coding sequences.</title>
        <authorList>
            <person name="Leushkin E.V."/>
            <person name="Sutormin R.A."/>
            <person name="Nabieva E.R."/>
            <person name="Penin A.A."/>
            <person name="Kondrashov A.S."/>
            <person name="Logacheva M.D."/>
        </authorList>
    </citation>
    <scope>NUCLEOTIDE SEQUENCE [LARGE SCALE GENOMIC DNA]</scope>
</reference>
<name>S8C1U5_9LAMI</name>
<evidence type="ECO:0000256" key="6">
    <source>
        <dbReference type="SAM" id="MobiDB-lite"/>
    </source>
</evidence>
<keyword evidence="1 5" id="KW-0175">Coiled coil</keyword>
<feature type="coiled-coil region" evidence="5">
    <location>
        <begin position="273"/>
        <end position="338"/>
    </location>
</feature>
<dbReference type="PANTHER" id="PTHR31908">
    <property type="entry name" value="PROTEIN CROWDED NUCLEI 4"/>
    <property type="match status" value="1"/>
</dbReference>
<sequence>MQKVERRLQEAEERHCQIRRHINERDEKITEFEGKLKERNLELEKKQKELQQLNLELKKKETEVFDKLADLSEKEEKAECAMIQLEIKEKQLAALGESLNARELVELEILLQGHRTALQVKEQEFELANEEKRKLLLEEHQLNLYALNRKLAEINHVEEKLKIREEALEKKSERAKEKEKEVHSMSKGVNSRKKTLSMEDKNLDSLRKEVDSEKTGLQTLNERLENIKAEISQQKMRVDDETAKLRMADDERTQHSRIVAGLKQEIESYRSHNDSLAIQIQHIKEDREKFEEEWNALDEKRDELAKSMRQLQEKTDFVENLKATERQLNKNKDACKEQISRELEYVRLSKESFEASMENDRSAFSKHADTEHAQLLQEFENYERQLEADMLEKEEEIVKSVIEKEAAFEAKIERENNNFTHLKEALQRESKVVSVEKKRLEQDKQTAAMEKLQVEASRSKMLEDVNELVSLSRKLKMHRTEFIRERQKLASFTESLRNCQLCGITARDYISSSLERSQEVDDKFATGEEILEKFAAYVEVDDKTSAANRSGGRISWLLQKCTPRIFSSRNGSSRGENAGLPSGLVAFPDVLIDSRHEKRSENLIADTTVVEDGKAFLRTINTKRDEVDPSPSSRAATALRGVPKKRKFPIDDGSDDRTEAASESAPTVGRRRKKQQKKESSHDIIFDAVTREYERRRTCAAPLENGTTKTDKVQLPESSNHTDQYTTDAGKPKANAETNSYRDENQKENSFSGSFQDLQYEEEEEEVEEASIQKKLWNFFTS</sequence>
<dbReference type="PANTHER" id="PTHR31908:SF9">
    <property type="entry name" value="PROTEIN CROWDED NUCLEI 3"/>
    <property type="match status" value="1"/>
</dbReference>
<feature type="compositionally biased region" description="Polar residues" evidence="6">
    <location>
        <begin position="716"/>
        <end position="727"/>
    </location>
</feature>
<dbReference type="InterPro" id="IPR040418">
    <property type="entry name" value="CRWN"/>
</dbReference>
<dbReference type="OrthoDB" id="673795at2759"/>
<feature type="compositionally biased region" description="Basic and acidic residues" evidence="6">
    <location>
        <begin position="169"/>
        <end position="184"/>
    </location>
</feature>
<organism evidence="7 8">
    <name type="scientific">Genlisea aurea</name>
    <dbReference type="NCBI Taxonomy" id="192259"/>
    <lineage>
        <taxon>Eukaryota</taxon>
        <taxon>Viridiplantae</taxon>
        <taxon>Streptophyta</taxon>
        <taxon>Embryophyta</taxon>
        <taxon>Tracheophyta</taxon>
        <taxon>Spermatophyta</taxon>
        <taxon>Magnoliopsida</taxon>
        <taxon>eudicotyledons</taxon>
        <taxon>Gunneridae</taxon>
        <taxon>Pentapetalae</taxon>
        <taxon>asterids</taxon>
        <taxon>lamiids</taxon>
        <taxon>Lamiales</taxon>
        <taxon>Lentibulariaceae</taxon>
        <taxon>Genlisea</taxon>
    </lineage>
</organism>
<accession>S8C1U5</accession>
<feature type="region of interest" description="Disordered" evidence="6">
    <location>
        <begin position="169"/>
        <end position="195"/>
    </location>
</feature>
<keyword evidence="8" id="KW-1185">Reference proteome</keyword>
<evidence type="ECO:0000256" key="2">
    <source>
        <dbReference type="ARBA" id="ARBA00023242"/>
    </source>
</evidence>
<evidence type="ECO:0000313" key="7">
    <source>
        <dbReference type="EMBL" id="EPS60674.1"/>
    </source>
</evidence>
<dbReference type="AlphaFoldDB" id="S8C1U5"/>
<dbReference type="Proteomes" id="UP000015453">
    <property type="component" value="Unassembled WGS sequence"/>
</dbReference>
<proteinExistence type="inferred from homology"/>
<evidence type="ECO:0000256" key="3">
    <source>
        <dbReference type="ARBA" id="ARBA00024186"/>
    </source>
</evidence>
<comment type="subcellular location">
    <subcellularLocation>
        <location evidence="3">Nucleus lamina</location>
    </subcellularLocation>
</comment>
<protein>
    <recommendedName>
        <fullName evidence="9">Nuclear matrix constituent protein 1-like protein</fullName>
    </recommendedName>
</protein>
<feature type="region of interest" description="Disordered" evidence="6">
    <location>
        <begin position="623"/>
        <end position="685"/>
    </location>
</feature>
<keyword evidence="2" id="KW-0539">Nucleus</keyword>
<comment type="similarity">
    <text evidence="4">Belongs to the CRWN family.</text>
</comment>
<evidence type="ECO:0000256" key="4">
    <source>
        <dbReference type="ARBA" id="ARBA00024208"/>
    </source>
</evidence>
<feature type="region of interest" description="Disordered" evidence="6">
    <location>
        <begin position="698"/>
        <end position="766"/>
    </location>
</feature>
<evidence type="ECO:0008006" key="9">
    <source>
        <dbReference type="Google" id="ProtNLM"/>
    </source>
</evidence>
<dbReference type="GO" id="GO:0005652">
    <property type="term" value="C:nuclear lamina"/>
    <property type="evidence" value="ECO:0007669"/>
    <property type="project" value="UniProtKB-SubCell"/>
</dbReference>
<feature type="coiled-coil region" evidence="5">
    <location>
        <begin position="365"/>
        <end position="455"/>
    </location>
</feature>